<dbReference type="InterPro" id="IPR011059">
    <property type="entry name" value="Metal-dep_hydrolase_composite"/>
</dbReference>
<comment type="pathway">
    <text evidence="6">Pyrimidine metabolism; UMP biosynthesis via de novo pathway; (S)-dihydroorotate from bicarbonate: step 3/3.</text>
</comment>
<dbReference type="PANTHER" id="PTHR43668">
    <property type="entry name" value="ALLANTOINASE"/>
    <property type="match status" value="1"/>
</dbReference>
<evidence type="ECO:0000313" key="9">
    <source>
        <dbReference type="Proteomes" id="UP000229307"/>
    </source>
</evidence>
<dbReference type="AlphaFoldDB" id="A0A2M7S7V9"/>
<comment type="function">
    <text evidence="1 6">Catalyzes the reversible cyclization of carbamoyl aspartate to dihydroorotate.</text>
</comment>
<evidence type="ECO:0000313" key="8">
    <source>
        <dbReference type="EMBL" id="PIZ15606.1"/>
    </source>
</evidence>
<sequence length="424" mass="45555">MILIKNGRVVNPGGKEGKLDILIKDDKIAAVGKNIREKNARVIDAKGKTVAPGLIDMHCHLREPGREDEETIAQTSLAALKGGFTSICCMPNTNPPIDSPGTVKYILEKAKENRGGTVRIFPVGAITKGRKGEELAEISELKDAGVVALSDDGDSVMNALVMRRAFEYAKMFSLPIMSHCQDKQLSRNGVMNEGYNSTVLGITGMPAEAEEVIVYRDISLAAMTGGALHISHSSTRGTVEILKQAKRKKVNVSAEVTPHHLILTDDLVRGFDTSTKVNPPLRTRDDISALRKGLRDGTIDAIATDHAPHSQEEKDDDYRSAPFGMVGLETCLALILTEIVGEGVITLKSAVAKMTVNPARILGLKKGVIAPDQDADVVIFDTGAEWTIAPADFAGPCKNSPFIGRTVRGRVVTTIVGGRVLYSL</sequence>
<dbReference type="GO" id="GO:0008270">
    <property type="term" value="F:zinc ion binding"/>
    <property type="evidence" value="ECO:0007669"/>
    <property type="project" value="UniProtKB-UniRule"/>
</dbReference>
<dbReference type="Pfam" id="PF01979">
    <property type="entry name" value="Amidohydro_1"/>
    <property type="match status" value="1"/>
</dbReference>
<dbReference type="GO" id="GO:0005737">
    <property type="term" value="C:cytoplasm"/>
    <property type="evidence" value="ECO:0007669"/>
    <property type="project" value="TreeGrafter"/>
</dbReference>
<dbReference type="InterPro" id="IPR050138">
    <property type="entry name" value="DHOase/Allantoinase_Hydrolase"/>
</dbReference>
<feature type="binding site" evidence="6">
    <location>
        <position position="92"/>
    </location>
    <ligand>
        <name>substrate</name>
    </ligand>
</feature>
<dbReference type="InterPro" id="IPR004722">
    <property type="entry name" value="DHOase"/>
</dbReference>
<dbReference type="PANTHER" id="PTHR43668:SF2">
    <property type="entry name" value="ALLANTOINASE"/>
    <property type="match status" value="1"/>
</dbReference>
<gene>
    <name evidence="6" type="primary">pyrC</name>
    <name evidence="8" type="ORF">COY52_09360</name>
</gene>
<evidence type="ECO:0000259" key="7">
    <source>
        <dbReference type="Pfam" id="PF01979"/>
    </source>
</evidence>
<proteinExistence type="inferred from homology"/>
<feature type="binding site" evidence="6">
    <location>
        <position position="152"/>
    </location>
    <ligand>
        <name>Zn(2+)</name>
        <dbReference type="ChEBI" id="CHEBI:29105"/>
        <label>1</label>
    </ligand>
</feature>
<keyword evidence="3 6" id="KW-0479">Metal-binding</keyword>
<dbReference type="EMBL" id="PFMR01000251">
    <property type="protein sequence ID" value="PIZ15606.1"/>
    <property type="molecule type" value="Genomic_DNA"/>
</dbReference>
<comment type="similarity">
    <text evidence="2 6">Belongs to the metallo-dependent hydrolases superfamily. DHOase family. Class I DHOase subfamily.</text>
</comment>
<organism evidence="8 9">
    <name type="scientific">Candidatus Desantisbacteria bacterium CG_4_10_14_0_8_um_filter_48_22</name>
    <dbReference type="NCBI Taxonomy" id="1974543"/>
    <lineage>
        <taxon>Bacteria</taxon>
        <taxon>Candidatus Desantisiibacteriota</taxon>
    </lineage>
</organism>
<dbReference type="InterPro" id="IPR032466">
    <property type="entry name" value="Metal_Hydrolase"/>
</dbReference>
<comment type="catalytic activity">
    <reaction evidence="6">
        <text>(S)-dihydroorotate + H2O = N-carbamoyl-L-aspartate + H(+)</text>
        <dbReference type="Rhea" id="RHEA:24296"/>
        <dbReference type="ChEBI" id="CHEBI:15377"/>
        <dbReference type="ChEBI" id="CHEBI:15378"/>
        <dbReference type="ChEBI" id="CHEBI:30864"/>
        <dbReference type="ChEBI" id="CHEBI:32814"/>
        <dbReference type="EC" id="3.5.2.3"/>
    </reaction>
</comment>
<dbReference type="SUPFAM" id="SSF51556">
    <property type="entry name" value="Metallo-dependent hydrolases"/>
    <property type="match status" value="1"/>
</dbReference>
<dbReference type="Gene3D" id="3.20.20.140">
    <property type="entry name" value="Metal-dependent hydrolases"/>
    <property type="match status" value="1"/>
</dbReference>
<feature type="binding site" evidence="6">
    <location>
        <begin position="60"/>
        <end position="62"/>
    </location>
    <ligand>
        <name>substrate</name>
    </ligand>
</feature>
<feature type="binding site" evidence="6">
    <location>
        <begin position="323"/>
        <end position="324"/>
    </location>
    <ligand>
        <name>substrate</name>
    </ligand>
</feature>
<dbReference type="PROSITE" id="PS00483">
    <property type="entry name" value="DIHYDROOROTASE_2"/>
    <property type="match status" value="1"/>
</dbReference>
<feature type="active site" evidence="6">
    <location>
        <position position="305"/>
    </location>
</feature>
<comment type="cofactor">
    <cofactor evidence="6">
        <name>Zn(2+)</name>
        <dbReference type="ChEBI" id="CHEBI:29105"/>
    </cofactor>
    <text evidence="6">Binds 2 Zn(2+) ions per subunit.</text>
</comment>
<dbReference type="InterPro" id="IPR002195">
    <property type="entry name" value="Dihydroorotase_CS"/>
</dbReference>
<feature type="binding site" evidence="6">
    <location>
        <position position="232"/>
    </location>
    <ligand>
        <name>Zn(2+)</name>
        <dbReference type="ChEBI" id="CHEBI:29105"/>
        <label>2</label>
    </ligand>
</feature>
<dbReference type="GO" id="GO:0004038">
    <property type="term" value="F:allantoinase activity"/>
    <property type="evidence" value="ECO:0007669"/>
    <property type="project" value="TreeGrafter"/>
</dbReference>
<evidence type="ECO:0000256" key="5">
    <source>
        <dbReference type="ARBA" id="ARBA00022975"/>
    </source>
</evidence>
<accession>A0A2M7S7V9</accession>
<reference evidence="9" key="1">
    <citation type="submission" date="2017-09" db="EMBL/GenBank/DDBJ databases">
        <title>Depth-based differentiation of microbial function through sediment-hosted aquifers and enrichment of novel symbionts in the deep terrestrial subsurface.</title>
        <authorList>
            <person name="Probst A.J."/>
            <person name="Ladd B."/>
            <person name="Jarett J.K."/>
            <person name="Geller-Mcgrath D.E."/>
            <person name="Sieber C.M.K."/>
            <person name="Emerson J.B."/>
            <person name="Anantharaman K."/>
            <person name="Thomas B.C."/>
            <person name="Malmstrom R."/>
            <person name="Stieglmeier M."/>
            <person name="Klingl A."/>
            <person name="Woyke T."/>
            <person name="Ryan C.M."/>
            <person name="Banfield J.F."/>
        </authorList>
    </citation>
    <scope>NUCLEOTIDE SEQUENCE [LARGE SCALE GENOMIC DNA]</scope>
</reference>
<feature type="binding site" evidence="6">
    <location>
        <position position="309"/>
    </location>
    <ligand>
        <name>substrate</name>
    </ligand>
</feature>
<keyword evidence="5 6" id="KW-0665">Pyrimidine biosynthesis</keyword>
<feature type="binding site" evidence="6">
    <location>
        <position position="278"/>
    </location>
    <ligand>
        <name>substrate</name>
    </ligand>
</feature>
<evidence type="ECO:0000256" key="6">
    <source>
        <dbReference type="HAMAP-Rule" id="MF_00220"/>
    </source>
</evidence>
<evidence type="ECO:0000256" key="4">
    <source>
        <dbReference type="ARBA" id="ARBA00022801"/>
    </source>
</evidence>
<feature type="binding site" evidence="6">
    <location>
        <position position="305"/>
    </location>
    <ligand>
        <name>Zn(2+)</name>
        <dbReference type="ChEBI" id="CHEBI:29105"/>
        <label>1</label>
    </ligand>
</feature>
<keyword evidence="4 6" id="KW-0378">Hydrolase</keyword>
<dbReference type="CDD" id="cd01317">
    <property type="entry name" value="DHOase_IIa"/>
    <property type="match status" value="1"/>
</dbReference>
<dbReference type="InterPro" id="IPR006680">
    <property type="entry name" value="Amidohydro-rel"/>
</dbReference>
<dbReference type="GO" id="GO:0006145">
    <property type="term" value="P:purine nucleobase catabolic process"/>
    <property type="evidence" value="ECO:0007669"/>
    <property type="project" value="TreeGrafter"/>
</dbReference>
<dbReference type="NCBIfam" id="TIGR00857">
    <property type="entry name" value="pyrC_multi"/>
    <property type="match status" value="1"/>
</dbReference>
<comment type="caution">
    <text evidence="8">The sequence shown here is derived from an EMBL/GenBank/DDBJ whole genome shotgun (WGS) entry which is preliminary data.</text>
</comment>
<dbReference type="SUPFAM" id="SSF51338">
    <property type="entry name" value="Composite domain of metallo-dependent hydrolases"/>
    <property type="match status" value="1"/>
</dbReference>
<dbReference type="Gene3D" id="2.30.40.10">
    <property type="entry name" value="Urease, subunit C, domain 1"/>
    <property type="match status" value="1"/>
</dbReference>
<keyword evidence="6" id="KW-0862">Zinc</keyword>
<feature type="binding site" evidence="6">
    <location>
        <position position="60"/>
    </location>
    <ligand>
        <name>Zn(2+)</name>
        <dbReference type="ChEBI" id="CHEBI:29105"/>
        <label>1</label>
    </ligand>
</feature>
<dbReference type="EC" id="3.5.2.3" evidence="6"/>
<evidence type="ECO:0000256" key="2">
    <source>
        <dbReference type="ARBA" id="ARBA00010286"/>
    </source>
</evidence>
<dbReference type="UniPathway" id="UPA00070">
    <property type="reaction ID" value="UER00117"/>
</dbReference>
<dbReference type="GO" id="GO:0004151">
    <property type="term" value="F:dihydroorotase activity"/>
    <property type="evidence" value="ECO:0007669"/>
    <property type="project" value="UniProtKB-UniRule"/>
</dbReference>
<feature type="binding site" evidence="6">
    <location>
        <position position="58"/>
    </location>
    <ligand>
        <name>Zn(2+)</name>
        <dbReference type="ChEBI" id="CHEBI:29105"/>
        <label>1</label>
    </ligand>
</feature>
<feature type="binding site" evidence="6">
    <location>
        <position position="152"/>
    </location>
    <ligand>
        <name>Zn(2+)</name>
        <dbReference type="ChEBI" id="CHEBI:29105"/>
        <label>2</label>
    </ligand>
</feature>
<protein>
    <recommendedName>
        <fullName evidence="6">Dihydroorotase</fullName>
        <shortName evidence="6">DHOase</shortName>
        <ecNumber evidence="6">3.5.2.3</ecNumber>
    </recommendedName>
</protein>
<evidence type="ECO:0000256" key="1">
    <source>
        <dbReference type="ARBA" id="ARBA00002368"/>
    </source>
</evidence>
<dbReference type="HAMAP" id="MF_00220_B">
    <property type="entry name" value="PyrC_classI_B"/>
    <property type="match status" value="1"/>
</dbReference>
<evidence type="ECO:0000256" key="3">
    <source>
        <dbReference type="ARBA" id="ARBA00022723"/>
    </source>
</evidence>
<feature type="domain" description="Amidohydrolase-related" evidence="7">
    <location>
        <begin position="49"/>
        <end position="420"/>
    </location>
</feature>
<name>A0A2M7S7V9_9BACT</name>
<dbReference type="Proteomes" id="UP000229307">
    <property type="component" value="Unassembled WGS sequence"/>
</dbReference>
<feature type="binding site" evidence="6">
    <location>
        <position position="179"/>
    </location>
    <ligand>
        <name>Zn(2+)</name>
        <dbReference type="ChEBI" id="CHEBI:29105"/>
        <label>2</label>
    </ligand>
</feature>
<dbReference type="GO" id="GO:0044205">
    <property type="term" value="P:'de novo' UMP biosynthetic process"/>
    <property type="evidence" value="ECO:0007669"/>
    <property type="project" value="UniProtKB-UniRule"/>
</dbReference>